<reference evidence="5" key="1">
    <citation type="submission" date="2020-06" db="EMBL/GenBank/DDBJ databases">
        <title>Novel chitinolytic bacterium.</title>
        <authorList>
            <person name="Ungkulpasvich U."/>
            <person name="Kosugi A."/>
            <person name="Uke A."/>
        </authorList>
    </citation>
    <scope>NUCLEOTIDE SEQUENCE</scope>
    <source>
        <strain evidence="5">UUS1-1</strain>
    </source>
</reference>
<comment type="subcellular location">
    <subcellularLocation>
        <location evidence="2">Cytoplasm</location>
    </subcellularLocation>
</comment>
<dbReference type="RefSeq" id="WP_181339617.1">
    <property type="nucleotide sequence ID" value="NZ_JAAKDE010000012.1"/>
</dbReference>
<dbReference type="PANTHER" id="PTHR30135:SF3">
    <property type="entry name" value="GLUCONEOGENESIS FACTOR-RELATED"/>
    <property type="match status" value="1"/>
</dbReference>
<dbReference type="InterPro" id="IPR038136">
    <property type="entry name" value="CofD-like_dom_sf"/>
</dbReference>
<name>A0A8J6I1V3_9FIRM</name>
<dbReference type="Proteomes" id="UP000657177">
    <property type="component" value="Unassembled WGS sequence"/>
</dbReference>
<comment type="function">
    <text evidence="2">Required for morphogenesis under gluconeogenic growth conditions.</text>
</comment>
<dbReference type="Gene3D" id="3.40.50.10680">
    <property type="entry name" value="CofD-like domains"/>
    <property type="match status" value="1"/>
</dbReference>
<gene>
    <name evidence="5" type="primary">yvcK</name>
    <name evidence="5" type="ORF">G5B42_06365</name>
</gene>
<comment type="similarity">
    <text evidence="2">Belongs to the gluconeogenesis factor family.</text>
</comment>
<keyword evidence="3" id="KW-0812">Transmembrane</keyword>
<feature type="transmembrane region" description="Helical" evidence="3">
    <location>
        <begin position="36"/>
        <end position="56"/>
    </location>
</feature>
<keyword evidence="6" id="KW-1185">Reference proteome</keyword>
<dbReference type="PANTHER" id="PTHR30135">
    <property type="entry name" value="UNCHARACTERIZED PROTEIN YVCK-RELATED"/>
    <property type="match status" value="1"/>
</dbReference>
<dbReference type="NCBIfam" id="TIGR01826">
    <property type="entry name" value="CofD_related"/>
    <property type="match status" value="1"/>
</dbReference>
<dbReference type="GO" id="GO:0043743">
    <property type="term" value="F:LPPG:FO 2-phospho-L-lactate transferase activity"/>
    <property type="evidence" value="ECO:0007669"/>
    <property type="project" value="InterPro"/>
</dbReference>
<protein>
    <recommendedName>
        <fullName evidence="2">Putative gluconeogenesis factor</fullName>
    </recommendedName>
</protein>
<evidence type="ECO:0000313" key="6">
    <source>
        <dbReference type="Proteomes" id="UP000657177"/>
    </source>
</evidence>
<sequence length="561" mass="61724">MLRPYRPDPWRTRLIFGLGLIVCGILTIFAKTRLNLWFGVCLVAGGLLLVVWVPRVRNLRGMAFITERKWFRLLEREARIVVIGGGTGLGTILRGLKKITNDLTAIVTVADDGGSSGRLRKEFGILPPGDIRNCLIAMADLEPLMEQLMQYRFNGGSGLAGHSFGNLFLTAMTGITGDFQKAIEASVKVLAVKGRIFAATLDNVSLRAELQNGAMVEGESTISKSKTPIKRIYLEPAAAKAVPESLEAIAAADLIIIGPGSLFTSVIPPLLVKELVAAVKAARATKIYVCNVMTQPGETDGFSASDHLRALLEHTDPKLVDYMIINNQEVPPEVKAVYAEEGAEPVLPDPEMVLSLGVRPVQAPLLNTNGLVRHDADRLANLLVKMMPMFFSRRRRWLQRWRRLRGLVGDAIGRSGIVAAGGRLRWRPTERGKALKFDFIAKNLNRCQGPACEVYTSAEEAPAVLQPYKINFERNLVIGVFLGERPTGGFGLAPLGVRLKKNGLEIAYREEKPLQAGAIQRLTYPAAFFVLDRRDLPAGELPLYLRREEVKKTVLVHKLSL</sequence>
<dbReference type="GO" id="GO:0008360">
    <property type="term" value="P:regulation of cell shape"/>
    <property type="evidence" value="ECO:0007669"/>
    <property type="project" value="UniProtKB-UniRule"/>
</dbReference>
<dbReference type="AlphaFoldDB" id="A0A8J6I1V3"/>
<evidence type="ECO:0000256" key="2">
    <source>
        <dbReference type="HAMAP-Rule" id="MF_00973"/>
    </source>
</evidence>
<dbReference type="Pfam" id="PF14343">
    <property type="entry name" value="PrcB_C"/>
    <property type="match status" value="1"/>
</dbReference>
<dbReference type="SUPFAM" id="SSF142338">
    <property type="entry name" value="CofD-like"/>
    <property type="match status" value="1"/>
</dbReference>
<keyword evidence="1 2" id="KW-0963">Cytoplasm</keyword>
<dbReference type="EMBL" id="JAAKDE010000012">
    <property type="protein sequence ID" value="MBA2133164.1"/>
    <property type="molecule type" value="Genomic_DNA"/>
</dbReference>
<dbReference type="Pfam" id="PF01933">
    <property type="entry name" value="CofD"/>
    <property type="match status" value="1"/>
</dbReference>
<dbReference type="HAMAP" id="MF_00973">
    <property type="entry name" value="Gluconeogen_factor"/>
    <property type="match status" value="1"/>
</dbReference>
<accession>A0A8J6I1V3</accession>
<dbReference type="InterPro" id="IPR025748">
    <property type="entry name" value="PrcB_C_dom"/>
</dbReference>
<evidence type="ECO:0000259" key="4">
    <source>
        <dbReference type="Pfam" id="PF14343"/>
    </source>
</evidence>
<proteinExistence type="inferred from homology"/>
<feature type="domain" description="PrcB C-terminal" evidence="4">
    <location>
        <begin position="476"/>
        <end position="527"/>
    </location>
</feature>
<feature type="transmembrane region" description="Helical" evidence="3">
    <location>
        <begin position="12"/>
        <end position="30"/>
    </location>
</feature>
<comment type="caution">
    <text evidence="5">The sequence shown here is derived from an EMBL/GenBank/DDBJ whole genome shotgun (WGS) entry which is preliminary data.</text>
</comment>
<dbReference type="CDD" id="cd07187">
    <property type="entry name" value="YvcK_like"/>
    <property type="match status" value="1"/>
</dbReference>
<organism evidence="5 6">
    <name type="scientific">Capillibacterium thermochitinicola</name>
    <dbReference type="NCBI Taxonomy" id="2699427"/>
    <lineage>
        <taxon>Bacteria</taxon>
        <taxon>Bacillati</taxon>
        <taxon>Bacillota</taxon>
        <taxon>Capillibacterium</taxon>
    </lineage>
</organism>
<evidence type="ECO:0000256" key="3">
    <source>
        <dbReference type="SAM" id="Phobius"/>
    </source>
</evidence>
<evidence type="ECO:0000256" key="1">
    <source>
        <dbReference type="ARBA" id="ARBA00022490"/>
    </source>
</evidence>
<dbReference type="InterPro" id="IPR002882">
    <property type="entry name" value="CofD"/>
</dbReference>
<keyword evidence="3" id="KW-0472">Membrane</keyword>
<keyword evidence="3" id="KW-1133">Transmembrane helix</keyword>
<dbReference type="GO" id="GO:0005737">
    <property type="term" value="C:cytoplasm"/>
    <property type="evidence" value="ECO:0007669"/>
    <property type="project" value="UniProtKB-SubCell"/>
</dbReference>
<evidence type="ECO:0000313" key="5">
    <source>
        <dbReference type="EMBL" id="MBA2133164.1"/>
    </source>
</evidence>
<dbReference type="InterPro" id="IPR010119">
    <property type="entry name" value="Gluconeogen_factor"/>
</dbReference>